<dbReference type="InterPro" id="IPR007470">
    <property type="entry name" value="HemX"/>
</dbReference>
<dbReference type="EMBL" id="SHKX01000010">
    <property type="protein sequence ID" value="RZU47801.1"/>
    <property type="molecule type" value="Genomic_DNA"/>
</dbReference>
<dbReference type="RefSeq" id="WP_130411016.1">
    <property type="nucleotide sequence ID" value="NZ_SHKX01000010.1"/>
</dbReference>
<keyword evidence="3" id="KW-0489">Methyltransferase</keyword>
<comment type="caution">
    <text evidence="3">The sequence shown here is derived from an EMBL/GenBank/DDBJ whole genome shotgun (WGS) entry which is preliminary data.</text>
</comment>
<gene>
    <name evidence="3" type="ORF">EV700_0768</name>
</gene>
<reference evidence="3 4" key="1">
    <citation type="submission" date="2019-02" db="EMBL/GenBank/DDBJ databases">
        <title>Genomic Encyclopedia of Type Strains, Phase IV (KMG-IV): sequencing the most valuable type-strain genomes for metagenomic binning, comparative biology and taxonomic classification.</title>
        <authorList>
            <person name="Goeker M."/>
        </authorList>
    </citation>
    <scope>NUCLEOTIDE SEQUENCE [LARGE SCALE GENOMIC DNA]</scope>
    <source>
        <strain evidence="3 4">DSM 105135</strain>
    </source>
</reference>
<feature type="transmembrane region" description="Helical" evidence="2">
    <location>
        <begin position="21"/>
        <end position="41"/>
    </location>
</feature>
<name>A0A4Q7ZCD4_9GAMM</name>
<dbReference type="GO" id="GO:0008168">
    <property type="term" value="F:methyltransferase activity"/>
    <property type="evidence" value="ECO:0007669"/>
    <property type="project" value="UniProtKB-KW"/>
</dbReference>
<dbReference type="OrthoDB" id="6717628at2"/>
<evidence type="ECO:0000313" key="3">
    <source>
        <dbReference type="EMBL" id="RZU47801.1"/>
    </source>
</evidence>
<sequence>MTDIRRSLGYAAPVKTRFRQAFIRVLLLAAVIAAGFMAWQLRQQDLAAQQQRQQALEHQLAQLQQSRDLLSGELAAVRRQQGDLAARLDAMTKTLSPEQRRQWLTDEVAYYLDMAEQHLQLQQDVTPALRLVELADSLLSRQADPGLALLREGLAADRLSLLAAQQVDRAGLSVRLDALKQQAARMALPMHVGSPQASRVDPARVAASSVWEKGWQSFRQLITIRRYDAPVRPLLGDDQRWLLQQSVYLELTQAQLALWRNQNARYHQSLEDVRVLLKDYTALSPGIAVVQQELSALSAETLPDIPLALTQSRHALSALRELHPAIAIPAEGTRS</sequence>
<keyword evidence="2" id="KW-0812">Transmembrane</keyword>
<dbReference type="Proteomes" id="UP000292423">
    <property type="component" value="Unassembled WGS sequence"/>
</dbReference>
<keyword evidence="4" id="KW-1185">Reference proteome</keyword>
<evidence type="ECO:0000256" key="2">
    <source>
        <dbReference type="SAM" id="Phobius"/>
    </source>
</evidence>
<protein>
    <submittedName>
        <fullName evidence="3">Uroporphyrin-3 C-methyltransferase</fullName>
    </submittedName>
</protein>
<dbReference type="GO" id="GO:0032259">
    <property type="term" value="P:methylation"/>
    <property type="evidence" value="ECO:0007669"/>
    <property type="project" value="UniProtKB-KW"/>
</dbReference>
<keyword evidence="1" id="KW-0175">Coiled coil</keyword>
<feature type="coiled-coil region" evidence="1">
    <location>
        <begin position="46"/>
        <end position="80"/>
    </location>
</feature>
<dbReference type="PANTHER" id="PTHR38043:SF1">
    <property type="entry name" value="PROTEIN HEMX"/>
    <property type="match status" value="1"/>
</dbReference>
<dbReference type="AlphaFoldDB" id="A0A4Q7ZCD4"/>
<dbReference type="PANTHER" id="PTHR38043">
    <property type="entry name" value="PROTEIN HEMX"/>
    <property type="match status" value="1"/>
</dbReference>
<dbReference type="Pfam" id="PF04375">
    <property type="entry name" value="HemX"/>
    <property type="match status" value="1"/>
</dbReference>
<keyword evidence="2" id="KW-1133">Transmembrane helix</keyword>
<keyword evidence="2" id="KW-0472">Membrane</keyword>
<accession>A0A4Q7ZCD4</accession>
<organism evidence="3 4">
    <name type="scientific">Fluviicoccus keumensis</name>
    <dbReference type="NCBI Taxonomy" id="1435465"/>
    <lineage>
        <taxon>Bacteria</taxon>
        <taxon>Pseudomonadati</taxon>
        <taxon>Pseudomonadota</taxon>
        <taxon>Gammaproteobacteria</taxon>
        <taxon>Moraxellales</taxon>
        <taxon>Moraxellaceae</taxon>
        <taxon>Fluviicoccus</taxon>
    </lineage>
</organism>
<evidence type="ECO:0000313" key="4">
    <source>
        <dbReference type="Proteomes" id="UP000292423"/>
    </source>
</evidence>
<keyword evidence="3" id="KW-0808">Transferase</keyword>
<evidence type="ECO:0000256" key="1">
    <source>
        <dbReference type="SAM" id="Coils"/>
    </source>
</evidence>
<proteinExistence type="predicted"/>